<dbReference type="EMBL" id="CADCXV010000717">
    <property type="protein sequence ID" value="CAB0033665.1"/>
    <property type="molecule type" value="Genomic_DNA"/>
</dbReference>
<feature type="region of interest" description="Disordered" evidence="1">
    <location>
        <begin position="312"/>
        <end position="441"/>
    </location>
</feature>
<dbReference type="SUPFAM" id="SSF57756">
    <property type="entry name" value="Retrovirus zinc finger-like domains"/>
    <property type="match status" value="1"/>
</dbReference>
<feature type="region of interest" description="Disordered" evidence="1">
    <location>
        <begin position="727"/>
        <end position="748"/>
    </location>
</feature>
<evidence type="ECO:0000313" key="4">
    <source>
        <dbReference type="Proteomes" id="UP000479190"/>
    </source>
</evidence>
<dbReference type="InterPro" id="IPR001878">
    <property type="entry name" value="Znf_CCHC"/>
</dbReference>
<dbReference type="Gene3D" id="4.10.60.10">
    <property type="entry name" value="Zinc finger, CCHC-type"/>
    <property type="match status" value="1"/>
</dbReference>
<dbReference type="OrthoDB" id="7610624at2759"/>
<dbReference type="SMART" id="SM00343">
    <property type="entry name" value="ZnF_C2HC"/>
    <property type="match status" value="4"/>
</dbReference>
<dbReference type="InterPro" id="IPR000477">
    <property type="entry name" value="RT_dom"/>
</dbReference>
<feature type="region of interest" description="Disordered" evidence="1">
    <location>
        <begin position="1021"/>
        <end position="1042"/>
    </location>
</feature>
<feature type="domain" description="CCHC-type" evidence="2">
    <location>
        <begin position="281"/>
        <end position="297"/>
    </location>
</feature>
<proteinExistence type="predicted"/>
<organism evidence="3 4">
    <name type="scientific">Trichogramma brassicae</name>
    <dbReference type="NCBI Taxonomy" id="86971"/>
    <lineage>
        <taxon>Eukaryota</taxon>
        <taxon>Metazoa</taxon>
        <taxon>Ecdysozoa</taxon>
        <taxon>Arthropoda</taxon>
        <taxon>Hexapoda</taxon>
        <taxon>Insecta</taxon>
        <taxon>Pterygota</taxon>
        <taxon>Neoptera</taxon>
        <taxon>Endopterygota</taxon>
        <taxon>Hymenoptera</taxon>
        <taxon>Apocrita</taxon>
        <taxon>Proctotrupomorpha</taxon>
        <taxon>Chalcidoidea</taxon>
        <taxon>Trichogrammatidae</taxon>
        <taxon>Trichogramma</taxon>
    </lineage>
</organism>
<feature type="compositionally biased region" description="Basic and acidic residues" evidence="1">
    <location>
        <begin position="401"/>
        <end position="413"/>
    </location>
</feature>
<dbReference type="InterPro" id="IPR036875">
    <property type="entry name" value="Znf_CCHC_sf"/>
</dbReference>
<feature type="domain" description="CCHC-type" evidence="2">
    <location>
        <begin position="987"/>
        <end position="1003"/>
    </location>
</feature>
<sequence>MSRTSTNAYRARDLESRRSITSRRNDSRDPESNRLRDSYPPVQRNVSLNNPFAYTHYMPNSISLFNDIVKQIPKFDGTPYKLDLFSIAVEEAVEQLPLYERRIVRALESKLVGKAERMSGRLASYRRASELLRDLRFKFINKQVADKLALDLGNVAQPVDVDARQFGSDVRSLYEDAIAAYSQAPDINAIEREAAIYSLQNSVTDCFLLGLREPLQLQVRLKNPQCLADAIDIAGDIENKLRYRAVVGSNVTSVGLIGVRTHLGTTKDSQSERATDDKKIKCQLCKRTGHEAADCFKYKRATLKCSNCGLKGHEASTCRRPSTNDRDSRRDNRDSRRDNRDSRRDDRDSRRDSRDSHRDSRDDRDDRDSRRDNRSPRRDERDSRDTSVESNSRRNYYNRNNDTRRDDDRDRYARSASPDYRNSNNEKISEEDEKPPPGLALYGSERVDKIVKLMDTEDRTFHVKIINEITSLYEIQAGVPQGSVLGPTLYLLYTADLPSSENVTTATYADDTALLCSHQCPVTASSNLQNHISKVETWYKSWRMKVNETKSIHMTFTLCTKTCPSVFLNGINIPQDNVVKYLGIHLDRRLTWRSHIWTKRKQLNLKIRKMYWLLGRNSTLTLENKLLLYNSMLKPIWTYGIQLWGAASKSNIEIIERLQSKTLRCLVNAPWFVTNEDIRKDLKVPTVKEEICKFSDKYKDRLKKHPNSLAAGLGSTSFEHSKLKHRGQSLHQTSLQGEEEPNDTCADPNGVKARSSALGVDVNIHCSCASRCNNKTAKANQVKTIENLSSMCNNTSCGTNVYLQTLRAVLKGPKGERVVRVFLDAGSHQSYVLKKVAHDMKLKKVVEQTVTHTLFGGVQTKPQHHIKYELSLMNLEQWSWEADLERNDAENSADRAARKGDYLASFDDLSTFLNSRCRMAVACSSGAATTTRQSASSSDHRRARAYATRQGCQDCIRCGGEHYVVHCDAFTSMNSSERRELVMKQRLCFNCLRTGHAVRACSSRSTCQTCGATHHTLLHEGSCKRSASSHEPGPPTMTRPTSLATLENAAPGALGIDDEQSTEPS</sequence>
<dbReference type="PANTHER" id="PTHR33332">
    <property type="entry name" value="REVERSE TRANSCRIPTASE DOMAIN-CONTAINING PROTEIN"/>
    <property type="match status" value="1"/>
</dbReference>
<dbReference type="GO" id="GO:0003676">
    <property type="term" value="F:nucleic acid binding"/>
    <property type="evidence" value="ECO:0007669"/>
    <property type="project" value="InterPro"/>
</dbReference>
<feature type="region of interest" description="Disordered" evidence="1">
    <location>
        <begin position="1"/>
        <end position="43"/>
    </location>
</feature>
<evidence type="ECO:0000313" key="3">
    <source>
        <dbReference type="EMBL" id="CAB0033665.1"/>
    </source>
</evidence>
<name>A0A6H5I8G1_9HYME</name>
<gene>
    <name evidence="3" type="ORF">TBRA_LOCUS5563</name>
</gene>
<dbReference type="Pfam" id="PF00078">
    <property type="entry name" value="RVT_1"/>
    <property type="match status" value="1"/>
</dbReference>
<dbReference type="Proteomes" id="UP000479190">
    <property type="component" value="Unassembled WGS sequence"/>
</dbReference>
<feature type="domain" description="CCHC-type" evidence="2">
    <location>
        <begin position="304"/>
        <end position="320"/>
    </location>
</feature>
<feature type="domain" description="CCHC-type" evidence="2">
    <location>
        <begin position="954"/>
        <end position="969"/>
    </location>
</feature>
<dbReference type="AlphaFoldDB" id="A0A6H5I8G1"/>
<reference evidence="3 4" key="1">
    <citation type="submission" date="2020-02" db="EMBL/GenBank/DDBJ databases">
        <authorList>
            <person name="Ferguson B K."/>
        </authorList>
    </citation>
    <scope>NUCLEOTIDE SEQUENCE [LARGE SCALE GENOMIC DNA]</scope>
</reference>
<protein>
    <recommendedName>
        <fullName evidence="2">CCHC-type domain-containing protein</fullName>
    </recommendedName>
</protein>
<accession>A0A6H5I8G1</accession>
<evidence type="ECO:0000259" key="2">
    <source>
        <dbReference type="SMART" id="SM00343"/>
    </source>
</evidence>
<evidence type="ECO:0000256" key="1">
    <source>
        <dbReference type="SAM" id="MobiDB-lite"/>
    </source>
</evidence>
<dbReference type="GO" id="GO:0008270">
    <property type="term" value="F:zinc ion binding"/>
    <property type="evidence" value="ECO:0007669"/>
    <property type="project" value="InterPro"/>
</dbReference>
<feature type="compositionally biased region" description="Basic and acidic residues" evidence="1">
    <location>
        <begin position="312"/>
        <end position="387"/>
    </location>
</feature>
<feature type="compositionally biased region" description="Basic and acidic residues" evidence="1">
    <location>
        <begin position="10"/>
        <end position="37"/>
    </location>
</feature>
<keyword evidence="4" id="KW-1185">Reference proteome</keyword>